<evidence type="ECO:0000313" key="3">
    <source>
        <dbReference type="Proteomes" id="UP000074310"/>
    </source>
</evidence>
<keyword evidence="2" id="KW-0808">Transferase</keyword>
<evidence type="ECO:0000259" key="1">
    <source>
        <dbReference type="PROSITE" id="PS51186"/>
    </source>
</evidence>
<keyword evidence="3" id="KW-1185">Reference proteome</keyword>
<dbReference type="SUPFAM" id="SSF55729">
    <property type="entry name" value="Acyl-CoA N-acyltransferases (Nat)"/>
    <property type="match status" value="1"/>
</dbReference>
<dbReference type="CDD" id="cd04301">
    <property type="entry name" value="NAT_SF"/>
    <property type="match status" value="1"/>
</dbReference>
<dbReference type="PROSITE" id="PS51186">
    <property type="entry name" value="GNAT"/>
    <property type="match status" value="1"/>
</dbReference>
<protein>
    <submittedName>
        <fullName evidence="2">GCN5 family acetyltransferase</fullName>
    </submittedName>
</protein>
<dbReference type="Proteomes" id="UP000074310">
    <property type="component" value="Unassembled WGS sequence"/>
</dbReference>
<evidence type="ECO:0000313" key="2">
    <source>
        <dbReference type="EMBL" id="KTT71357.1"/>
    </source>
</evidence>
<reference evidence="2 3" key="1">
    <citation type="journal article" date="2016" name="Front. Microbiol.">
        <title>Genomic Resource of Rice Seed Associated Bacteria.</title>
        <authorList>
            <person name="Midha S."/>
            <person name="Bansal K."/>
            <person name="Sharma S."/>
            <person name="Kumar N."/>
            <person name="Patil P.P."/>
            <person name="Chaudhry V."/>
            <person name="Patil P.B."/>
        </authorList>
    </citation>
    <scope>NUCLEOTIDE SEQUENCE [LARGE SCALE GENOMIC DNA]</scope>
    <source>
        <strain evidence="2 3">NS334</strain>
    </source>
</reference>
<dbReference type="GO" id="GO:0016747">
    <property type="term" value="F:acyltransferase activity, transferring groups other than amino-acyl groups"/>
    <property type="evidence" value="ECO:0007669"/>
    <property type="project" value="InterPro"/>
</dbReference>
<dbReference type="AlphaFoldDB" id="A0A147I1I5"/>
<gene>
    <name evidence="2" type="ORF">NS334_10740</name>
</gene>
<accession>A0A147I1I5</accession>
<dbReference type="InterPro" id="IPR000182">
    <property type="entry name" value="GNAT_dom"/>
</dbReference>
<sequence>MIQLVPIEMVEPATVEHLLDRAFGQDRHTRTAYRLRAGTRALSGLSLALLDGRALIGSIQCWPIRFDGDDGSSRPLVLVGPVAIAPERQQEGFGRRLMEASLAAAGETLPLTLIGDPEYYGRFFGFSAAATAGWRLPGPVDRHRLLARGRDIPIGTGSLGPRVDVIAA</sequence>
<dbReference type="EMBL" id="LDTB01000041">
    <property type="protein sequence ID" value="KTT71357.1"/>
    <property type="molecule type" value="Genomic_DNA"/>
</dbReference>
<dbReference type="PATRIC" id="fig|869719.3.peg.2095"/>
<dbReference type="RefSeq" id="WP_058755965.1">
    <property type="nucleotide sequence ID" value="NZ_LDTB01000041.1"/>
</dbReference>
<dbReference type="InterPro" id="IPR016181">
    <property type="entry name" value="Acyl_CoA_acyltransferase"/>
</dbReference>
<dbReference type="Pfam" id="PF00583">
    <property type="entry name" value="Acetyltransf_1"/>
    <property type="match status" value="1"/>
</dbReference>
<proteinExistence type="predicted"/>
<name>A0A147I1I5_9SPHN</name>
<dbReference type="OrthoDB" id="9815099at2"/>
<organism evidence="2 3">
    <name type="scientific">Sphingomonas endophytica</name>
    <dbReference type="NCBI Taxonomy" id="869719"/>
    <lineage>
        <taxon>Bacteria</taxon>
        <taxon>Pseudomonadati</taxon>
        <taxon>Pseudomonadota</taxon>
        <taxon>Alphaproteobacteria</taxon>
        <taxon>Sphingomonadales</taxon>
        <taxon>Sphingomonadaceae</taxon>
        <taxon>Sphingomonas</taxon>
    </lineage>
</organism>
<feature type="domain" description="N-acetyltransferase" evidence="1">
    <location>
        <begin position="2"/>
        <end position="151"/>
    </location>
</feature>
<dbReference type="Gene3D" id="3.40.630.30">
    <property type="match status" value="1"/>
</dbReference>
<comment type="caution">
    <text evidence="2">The sequence shown here is derived from an EMBL/GenBank/DDBJ whole genome shotgun (WGS) entry which is preliminary data.</text>
</comment>